<dbReference type="InterPro" id="IPR039426">
    <property type="entry name" value="TonB-dep_rcpt-like"/>
</dbReference>
<dbReference type="InParanoid" id="A0A7X0JS84"/>
<keyword evidence="8 12" id="KW-0798">TonB box</keyword>
<evidence type="ECO:0000256" key="3">
    <source>
        <dbReference type="ARBA" id="ARBA00022452"/>
    </source>
</evidence>
<evidence type="ECO:0000256" key="4">
    <source>
        <dbReference type="ARBA" id="ARBA00022496"/>
    </source>
</evidence>
<dbReference type="Proteomes" id="UP000528457">
    <property type="component" value="Unassembled WGS sequence"/>
</dbReference>
<evidence type="ECO:0000256" key="8">
    <source>
        <dbReference type="ARBA" id="ARBA00023077"/>
    </source>
</evidence>
<dbReference type="Pfam" id="PF07715">
    <property type="entry name" value="Plug"/>
    <property type="match status" value="1"/>
</dbReference>
<dbReference type="PANTHER" id="PTHR32552">
    <property type="entry name" value="FERRICHROME IRON RECEPTOR-RELATED"/>
    <property type="match status" value="1"/>
</dbReference>
<accession>A0A7X0JS84</accession>
<comment type="subcellular location">
    <subcellularLocation>
        <location evidence="1 11">Cell outer membrane</location>
        <topology evidence="1 11">Multi-pass membrane protein</topology>
    </subcellularLocation>
</comment>
<keyword evidence="3 11" id="KW-1134">Transmembrane beta strand</keyword>
<keyword evidence="6" id="KW-0408">Iron</keyword>
<evidence type="ECO:0000256" key="12">
    <source>
        <dbReference type="RuleBase" id="RU003357"/>
    </source>
</evidence>
<keyword evidence="15" id="KW-0675">Receptor</keyword>
<dbReference type="InterPro" id="IPR000531">
    <property type="entry name" value="Beta-barrel_TonB"/>
</dbReference>
<evidence type="ECO:0000256" key="5">
    <source>
        <dbReference type="ARBA" id="ARBA00022692"/>
    </source>
</evidence>
<sequence>MVSKHAQIVLLTASTVSTSPLAIAQKEITQLEEIIVTASRRTENLQDVAASVASVDPQSFQQNGLNELQDIIEYTPGINWEDGGGRGVGTITMRGIPQSGAIRTVGIYVDDTPLVSASGFSGAAGGTIDASLIDLSRIEVVKGPQGTLYGASSVGGMIRYINRAPSLDEVRGEFSIDLSHNKGPGSHNVIASGRISGPLVENSLGATLSLFQAEDSGFTQVVNPSNGEPLRKRADQARSKGLSVNLLWEANDNASVNFKYLRQTGQSDLLSNVTLLPGTDTPAFGDYSTINQPLPLESKTEVSSLSIDYDFSWGSVTSSSSLSDRSVFVNLDRSAQLAPVNDLIYGLPAGSTESVITISAQDMQRFVQEIRLSSIESQTVEWILGLFYMNEDAGNRQQAQPKPFLGAGLFDVSFPSAYEEYALFGNVTWYANEQLDVTLGMRYSDHETEMENISVGPLTGPGQPLSRFSDQTSTYLATLRYRPNENHSLYARASSGYRPISSNLALLNPATGENLAQPFVEADKIWSYELGMKGILPDLDSRYEFALWYSDWDNFQTRFVFNGVSVGANAQGSLISQGAEFSLSSLIGDKLQLQLGLSYSDSELDEQETTLGAIRGERYPGQALWSGSIQFNYALPEINEWQTALNVGLRYIGENDSTFSRSQVQQAMTVDAYSLVDSSLNFEQGKQQISFYLNNLLDEQSIVNRSDSLSNNGQLFSSAIFTPPRTVGVRYRYQF</sequence>
<organism evidence="15 16">
    <name type="scientific">Pseudoteredinibacter isoporae</name>
    <dbReference type="NCBI Taxonomy" id="570281"/>
    <lineage>
        <taxon>Bacteria</taxon>
        <taxon>Pseudomonadati</taxon>
        <taxon>Pseudomonadota</taxon>
        <taxon>Gammaproteobacteria</taxon>
        <taxon>Cellvibrionales</taxon>
        <taxon>Cellvibrionaceae</taxon>
        <taxon>Pseudoteredinibacter</taxon>
    </lineage>
</organism>
<protein>
    <submittedName>
        <fullName evidence="15">Outer membrane receptor protein involved in Fe transport</fullName>
    </submittedName>
</protein>
<evidence type="ECO:0000256" key="7">
    <source>
        <dbReference type="ARBA" id="ARBA00023065"/>
    </source>
</evidence>
<evidence type="ECO:0000256" key="1">
    <source>
        <dbReference type="ARBA" id="ARBA00004571"/>
    </source>
</evidence>
<comment type="similarity">
    <text evidence="11 12">Belongs to the TonB-dependent receptor family.</text>
</comment>
<reference evidence="15 16" key="1">
    <citation type="submission" date="2020-08" db="EMBL/GenBank/DDBJ databases">
        <title>Genomic Encyclopedia of Type Strains, Phase IV (KMG-IV): sequencing the most valuable type-strain genomes for metagenomic binning, comparative biology and taxonomic classification.</title>
        <authorList>
            <person name="Goeker M."/>
        </authorList>
    </citation>
    <scope>NUCLEOTIDE SEQUENCE [LARGE SCALE GENOMIC DNA]</scope>
    <source>
        <strain evidence="15 16">DSM 22368</strain>
    </source>
</reference>
<evidence type="ECO:0000313" key="15">
    <source>
        <dbReference type="EMBL" id="MBB6521338.1"/>
    </source>
</evidence>
<proteinExistence type="inferred from homology"/>
<dbReference type="InterPro" id="IPR012910">
    <property type="entry name" value="Plug_dom"/>
</dbReference>
<evidence type="ECO:0000256" key="11">
    <source>
        <dbReference type="PROSITE-ProRule" id="PRU01360"/>
    </source>
</evidence>
<evidence type="ECO:0000256" key="6">
    <source>
        <dbReference type="ARBA" id="ARBA00023004"/>
    </source>
</evidence>
<dbReference type="GO" id="GO:0006826">
    <property type="term" value="P:iron ion transport"/>
    <property type="evidence" value="ECO:0007669"/>
    <property type="project" value="UniProtKB-KW"/>
</dbReference>
<evidence type="ECO:0000256" key="10">
    <source>
        <dbReference type="ARBA" id="ARBA00023237"/>
    </source>
</evidence>
<dbReference type="SUPFAM" id="SSF56935">
    <property type="entry name" value="Porins"/>
    <property type="match status" value="1"/>
</dbReference>
<dbReference type="AlphaFoldDB" id="A0A7X0JS84"/>
<feature type="domain" description="TonB-dependent receptor-like beta-barrel" evidence="13">
    <location>
        <begin position="255"/>
        <end position="696"/>
    </location>
</feature>
<dbReference type="PANTHER" id="PTHR32552:SF81">
    <property type="entry name" value="TONB-DEPENDENT OUTER MEMBRANE RECEPTOR"/>
    <property type="match status" value="1"/>
</dbReference>
<keyword evidence="10 11" id="KW-0998">Cell outer membrane</keyword>
<evidence type="ECO:0000256" key="2">
    <source>
        <dbReference type="ARBA" id="ARBA00022448"/>
    </source>
</evidence>
<comment type="caution">
    <text evidence="15">The sequence shown here is derived from an EMBL/GenBank/DDBJ whole genome shotgun (WGS) entry which is preliminary data.</text>
</comment>
<evidence type="ECO:0000256" key="9">
    <source>
        <dbReference type="ARBA" id="ARBA00023136"/>
    </source>
</evidence>
<keyword evidence="5 11" id="KW-0812">Transmembrane</keyword>
<dbReference type="Pfam" id="PF00593">
    <property type="entry name" value="TonB_dep_Rec_b-barrel"/>
    <property type="match status" value="1"/>
</dbReference>
<dbReference type="PROSITE" id="PS52016">
    <property type="entry name" value="TONB_DEPENDENT_REC_3"/>
    <property type="match status" value="1"/>
</dbReference>
<evidence type="ECO:0000313" key="16">
    <source>
        <dbReference type="Proteomes" id="UP000528457"/>
    </source>
</evidence>
<dbReference type="RefSeq" id="WP_166848778.1">
    <property type="nucleotide sequence ID" value="NZ_JAAONY010000001.1"/>
</dbReference>
<keyword evidence="2 11" id="KW-0813">Transport</keyword>
<keyword evidence="7" id="KW-0406">Ion transport</keyword>
<dbReference type="EMBL" id="JACHHT010000001">
    <property type="protein sequence ID" value="MBB6521338.1"/>
    <property type="molecule type" value="Genomic_DNA"/>
</dbReference>
<feature type="domain" description="TonB-dependent receptor plug" evidence="14">
    <location>
        <begin position="45"/>
        <end position="156"/>
    </location>
</feature>
<evidence type="ECO:0000259" key="14">
    <source>
        <dbReference type="Pfam" id="PF07715"/>
    </source>
</evidence>
<gene>
    <name evidence="15" type="ORF">HNR48_001616</name>
</gene>
<dbReference type="GO" id="GO:0009279">
    <property type="term" value="C:cell outer membrane"/>
    <property type="evidence" value="ECO:0007669"/>
    <property type="project" value="UniProtKB-SubCell"/>
</dbReference>
<dbReference type="InterPro" id="IPR036942">
    <property type="entry name" value="Beta-barrel_TonB_sf"/>
</dbReference>
<evidence type="ECO:0000259" key="13">
    <source>
        <dbReference type="Pfam" id="PF00593"/>
    </source>
</evidence>
<keyword evidence="4" id="KW-0410">Iron transport</keyword>
<keyword evidence="9 11" id="KW-0472">Membrane</keyword>
<dbReference type="Gene3D" id="2.40.170.20">
    <property type="entry name" value="TonB-dependent receptor, beta-barrel domain"/>
    <property type="match status" value="1"/>
</dbReference>
<keyword evidence="16" id="KW-1185">Reference proteome</keyword>
<name>A0A7X0JS84_9GAMM</name>